<dbReference type="RefSeq" id="WP_013551131.1">
    <property type="nucleotide sequence ID" value="NC_014934.1"/>
</dbReference>
<dbReference type="InterPro" id="IPR051675">
    <property type="entry name" value="Endo/Exo/Phosphatase_dom_1"/>
</dbReference>
<dbReference type="Pfam" id="PF12836">
    <property type="entry name" value="HHH_3"/>
    <property type="match status" value="2"/>
</dbReference>
<proteinExistence type="predicted"/>
<dbReference type="OrthoDB" id="981124at2"/>
<keyword evidence="2" id="KW-1185">Reference proteome</keyword>
<evidence type="ECO:0008006" key="3">
    <source>
        <dbReference type="Google" id="ProtNLM"/>
    </source>
</evidence>
<organism evidence="1 2">
    <name type="scientific">Cellulophaga algicola (strain DSM 14237 / IC166 / ACAM 630)</name>
    <dbReference type="NCBI Taxonomy" id="688270"/>
    <lineage>
        <taxon>Bacteria</taxon>
        <taxon>Pseudomonadati</taxon>
        <taxon>Bacteroidota</taxon>
        <taxon>Flavobacteriia</taxon>
        <taxon>Flavobacteriales</taxon>
        <taxon>Flavobacteriaceae</taxon>
        <taxon>Cellulophaga</taxon>
    </lineage>
</organism>
<dbReference type="PANTHER" id="PTHR21180:SF32">
    <property type="entry name" value="ENDONUCLEASE_EXONUCLEASE_PHOSPHATASE FAMILY DOMAIN-CONTAINING PROTEIN 1"/>
    <property type="match status" value="1"/>
</dbReference>
<dbReference type="SUPFAM" id="SSF47781">
    <property type="entry name" value="RuvA domain 2-like"/>
    <property type="match status" value="2"/>
</dbReference>
<sequence>MNIFKSHFKFSKQERSGIFFLLFFIVLLQIVYTFYITRLDDASLVHLKEDKKGQSQINELKKNARRKDSIVIFPFNPNYITDYKGYSLGMSVLEIDRLHAYRANRKFVNSIEDFQKVTLVSDSLITKISPYFKFPDWVTNKRSKKEETLVSTTRSVKANKQLVSDINLATALELRAVNGIGDKLSARIIKFRDRLGGFIDDEQVSEVYGLDPVVLKRIAAHFKVLSIPKLNKININTASVSELSKLVYLNYTVSNAIARYREENGAFHSFDELKNIEGFPSEKINRISLYLAL</sequence>
<evidence type="ECO:0000313" key="2">
    <source>
        <dbReference type="Proteomes" id="UP000008634"/>
    </source>
</evidence>
<evidence type="ECO:0000313" key="1">
    <source>
        <dbReference type="EMBL" id="ADV49657.1"/>
    </source>
</evidence>
<dbReference type="InterPro" id="IPR010994">
    <property type="entry name" value="RuvA_2-like"/>
</dbReference>
<dbReference type="eggNOG" id="COG1555">
    <property type="taxonomic scope" value="Bacteria"/>
</dbReference>
<reference evidence="1 2" key="1">
    <citation type="journal article" date="2010" name="Stand. Genomic Sci.">
        <title>Complete genome sequence of Cellulophaga algicola type strain (IC166).</title>
        <authorList>
            <person name="Abt B."/>
            <person name="Lu M."/>
            <person name="Misra M."/>
            <person name="Han C."/>
            <person name="Nolan M."/>
            <person name="Lucas S."/>
            <person name="Hammon N."/>
            <person name="Deshpande S."/>
            <person name="Cheng J.F."/>
            <person name="Tapia R."/>
            <person name="Goodwin L."/>
            <person name="Pitluck S."/>
            <person name="Liolios K."/>
            <person name="Pagani I."/>
            <person name="Ivanova N."/>
            <person name="Mavromatis K."/>
            <person name="Ovchinikova G."/>
            <person name="Pati A."/>
            <person name="Chen A."/>
            <person name="Palaniappan K."/>
            <person name="Land M."/>
            <person name="Hauser L."/>
            <person name="Chang Y.J."/>
            <person name="Jeffries C.D."/>
            <person name="Detter J.C."/>
            <person name="Brambilla E."/>
            <person name="Rohde M."/>
            <person name="Tindall B.J."/>
            <person name="Goker M."/>
            <person name="Woyke T."/>
            <person name="Bristow J."/>
            <person name="Eisen J.A."/>
            <person name="Markowitz V."/>
            <person name="Hugenholtz P."/>
            <person name="Kyrpides N.C."/>
            <person name="Klenk H.P."/>
            <person name="Lapidus A."/>
        </authorList>
    </citation>
    <scope>NUCLEOTIDE SEQUENCE [LARGE SCALE GENOMIC DNA]</scope>
    <source>
        <strain evidence="2">DSM 14237 / IC166 / ACAM 630</strain>
    </source>
</reference>
<gene>
    <name evidence="1" type="ordered locus">Celal_2366</name>
</gene>
<dbReference type="PANTHER" id="PTHR21180">
    <property type="entry name" value="ENDONUCLEASE/EXONUCLEASE/PHOSPHATASE FAMILY DOMAIN-CONTAINING PROTEIN 1"/>
    <property type="match status" value="1"/>
</dbReference>
<dbReference type="AlphaFoldDB" id="E6X7H5"/>
<dbReference type="KEGG" id="cao:Celal_2366"/>
<dbReference type="EMBL" id="CP002453">
    <property type="protein sequence ID" value="ADV49657.1"/>
    <property type="molecule type" value="Genomic_DNA"/>
</dbReference>
<accession>E6X7H5</accession>
<dbReference type="HOGENOM" id="CLU_077104_0_2_10"/>
<name>E6X7H5_CELAD</name>
<protein>
    <recommendedName>
        <fullName evidence="3">Helix-hairpin-helix domain-containing protein</fullName>
    </recommendedName>
</protein>
<dbReference type="Gene3D" id="1.10.150.280">
    <property type="entry name" value="AF1531-like domain"/>
    <property type="match status" value="2"/>
</dbReference>
<dbReference type="STRING" id="688270.Celal_2366"/>
<dbReference type="Proteomes" id="UP000008634">
    <property type="component" value="Chromosome"/>
</dbReference>